<feature type="chain" id="PRO_5033024413" evidence="2">
    <location>
        <begin position="28"/>
        <end position="440"/>
    </location>
</feature>
<keyword evidence="2" id="KW-0732">Signal</keyword>
<evidence type="ECO:0000313" key="4">
    <source>
        <dbReference type="Proteomes" id="UP000664859"/>
    </source>
</evidence>
<evidence type="ECO:0000256" key="2">
    <source>
        <dbReference type="SAM" id="SignalP"/>
    </source>
</evidence>
<keyword evidence="4" id="KW-1185">Reference proteome</keyword>
<dbReference type="OrthoDB" id="10673308at2759"/>
<evidence type="ECO:0000313" key="3">
    <source>
        <dbReference type="EMBL" id="KAG5178220.1"/>
    </source>
</evidence>
<name>A0A835YRA6_9STRA</name>
<gene>
    <name evidence="3" type="ORF">JKP88DRAFT_248303</name>
</gene>
<protein>
    <submittedName>
        <fullName evidence="3">Uncharacterized protein</fullName>
    </submittedName>
</protein>
<dbReference type="Proteomes" id="UP000664859">
    <property type="component" value="Unassembled WGS sequence"/>
</dbReference>
<accession>A0A835YRA6</accession>
<feature type="region of interest" description="Disordered" evidence="1">
    <location>
        <begin position="192"/>
        <end position="222"/>
    </location>
</feature>
<comment type="caution">
    <text evidence="3">The sequence shown here is derived from an EMBL/GenBank/DDBJ whole genome shotgun (WGS) entry which is preliminary data.</text>
</comment>
<proteinExistence type="predicted"/>
<sequence>MRTLIAIAVCALVMFLLYKFMRDDTESQPEPPITKCITPVKTPPAREEPPNEVLLLQNCSRKLAHGDWNAMVEAADIYARGAFPRYCPSVALALTMYALAAASADAEVAGQAQSQFVSTRLHPVAGVDVMGPPLPACYGERMCAAARDMNRADTYCRRRPVPPPSPVVAVREAPVVGEAQVVPIPAVRELPAAAAPPRPPPPRVPIPTAARARRNGRPRRRAAERPCIRLDTQNVHDHSVIAASKSNLARLVAEHGDIELMPDVFVQICDLAEGNADALSVLKVLSMDEHSTVGVSERQALAHVWTKIIAIRDDTIRENVKGTLILRLGECVEHSLPVCSTGRMVRMLSTLDGASDDVKRIKPMWAVRDEIGNLAVQVRQSTLDDATKDEVAAYESGTSTRLSDVMKAGFTARAVATYVDELGMDAGVLQSVLSPFTESF</sequence>
<evidence type="ECO:0000256" key="1">
    <source>
        <dbReference type="SAM" id="MobiDB-lite"/>
    </source>
</evidence>
<feature type="signal peptide" evidence="2">
    <location>
        <begin position="1"/>
        <end position="27"/>
    </location>
</feature>
<dbReference type="AlphaFoldDB" id="A0A835YRA6"/>
<feature type="compositionally biased region" description="Pro residues" evidence="1">
    <location>
        <begin position="194"/>
        <end position="205"/>
    </location>
</feature>
<feature type="compositionally biased region" description="Basic residues" evidence="1">
    <location>
        <begin position="211"/>
        <end position="220"/>
    </location>
</feature>
<reference evidence="3" key="1">
    <citation type="submission" date="2021-02" db="EMBL/GenBank/DDBJ databases">
        <title>First Annotated Genome of the Yellow-green Alga Tribonema minus.</title>
        <authorList>
            <person name="Mahan K.M."/>
        </authorList>
    </citation>
    <scope>NUCLEOTIDE SEQUENCE</scope>
    <source>
        <strain evidence="3">UTEX B ZZ1240</strain>
    </source>
</reference>
<dbReference type="EMBL" id="JAFCMP010000517">
    <property type="protein sequence ID" value="KAG5178220.1"/>
    <property type="molecule type" value="Genomic_DNA"/>
</dbReference>
<organism evidence="3 4">
    <name type="scientific">Tribonema minus</name>
    <dbReference type="NCBI Taxonomy" id="303371"/>
    <lineage>
        <taxon>Eukaryota</taxon>
        <taxon>Sar</taxon>
        <taxon>Stramenopiles</taxon>
        <taxon>Ochrophyta</taxon>
        <taxon>PX clade</taxon>
        <taxon>Xanthophyceae</taxon>
        <taxon>Tribonematales</taxon>
        <taxon>Tribonemataceae</taxon>
        <taxon>Tribonema</taxon>
    </lineage>
</organism>